<dbReference type="PANTHER" id="PTHR31164">
    <property type="entry name" value="RAD52 MOTIF-CONTAINING PROTEIN 1"/>
    <property type="match status" value="1"/>
</dbReference>
<dbReference type="AlphaFoldDB" id="A0A673Y5F0"/>
<dbReference type="Proteomes" id="UP000472277">
    <property type="component" value="Chromosome 1"/>
</dbReference>
<sequence length="187" mass="21345">PLYLVKVCPNAAVVEPGFYALVKYFSAAQAWKMVSPLFVKLSTKQYPNFLHNSKPLSHRKCQDFANHYMGFNGWHTHIVTLKDISNCDDAGRLSTTPGDPQEITRKYGCIMEVTFPQHGLRNTNVITKICLPGNGKVLVECRMERDDVLQDEDLEGLIRVNVIPWCQFDPDCQEENEDIPWELSVNM</sequence>
<dbReference type="InParanoid" id="A0A673Y5F0"/>
<evidence type="ECO:0000313" key="2">
    <source>
        <dbReference type="Ensembl" id="ENSSTUP00000029682.1"/>
    </source>
</evidence>
<accession>A0A673Y5F0</accession>
<dbReference type="GeneTree" id="ENSGT00390000018397"/>
<organism evidence="2 3">
    <name type="scientific">Salmo trutta</name>
    <name type="common">Brown trout</name>
    <dbReference type="NCBI Taxonomy" id="8032"/>
    <lineage>
        <taxon>Eukaryota</taxon>
        <taxon>Metazoa</taxon>
        <taxon>Chordata</taxon>
        <taxon>Craniata</taxon>
        <taxon>Vertebrata</taxon>
        <taxon>Euteleostomi</taxon>
        <taxon>Actinopterygii</taxon>
        <taxon>Neopterygii</taxon>
        <taxon>Teleostei</taxon>
        <taxon>Protacanthopterygii</taxon>
        <taxon>Salmoniformes</taxon>
        <taxon>Salmonidae</taxon>
        <taxon>Salmoninae</taxon>
        <taxon>Salmo</taxon>
    </lineage>
</organism>
<dbReference type="InterPro" id="IPR040224">
    <property type="entry name" value="RDM1"/>
</dbReference>
<dbReference type="OMA" id="NGWHTHI"/>
<evidence type="ECO:0000259" key="1">
    <source>
        <dbReference type="Pfam" id="PF25517"/>
    </source>
</evidence>
<reference evidence="2" key="2">
    <citation type="submission" date="2025-08" db="UniProtKB">
        <authorList>
            <consortium name="Ensembl"/>
        </authorList>
    </citation>
    <scope>IDENTIFICATION</scope>
</reference>
<reference evidence="2" key="1">
    <citation type="submission" date="2021-04" db="EMBL/GenBank/DDBJ databases">
        <authorList>
            <consortium name="Wellcome Sanger Institute Data Sharing"/>
        </authorList>
    </citation>
    <scope>NUCLEOTIDE SEQUENCE [LARGE SCALE GENOMIC DNA]</scope>
</reference>
<feature type="domain" description="DM1" evidence="1">
    <location>
        <begin position="56"/>
        <end position="123"/>
    </location>
</feature>
<proteinExistence type="predicted"/>
<dbReference type="Ensembl" id="ENSSTUT00000031058.1">
    <property type="protein sequence ID" value="ENSSTUP00000029682.1"/>
    <property type="gene ID" value="ENSSTUG00000012821.1"/>
</dbReference>
<dbReference type="InterPro" id="IPR057652">
    <property type="entry name" value="DSRM_RDM1"/>
</dbReference>
<evidence type="ECO:0000313" key="3">
    <source>
        <dbReference type="Proteomes" id="UP000472277"/>
    </source>
</evidence>
<reference evidence="2" key="3">
    <citation type="submission" date="2025-09" db="UniProtKB">
        <authorList>
            <consortium name="Ensembl"/>
        </authorList>
    </citation>
    <scope>IDENTIFICATION</scope>
</reference>
<keyword evidence="3" id="KW-1185">Reference proteome</keyword>
<name>A0A673Y5F0_SALTR</name>
<dbReference type="PANTHER" id="PTHR31164:SF1">
    <property type="entry name" value="RAD52 MOTIF-CONTAINING PROTEIN 1"/>
    <property type="match status" value="1"/>
</dbReference>
<dbReference type="SUPFAM" id="SSF54768">
    <property type="entry name" value="dsRNA-binding domain-like"/>
    <property type="match status" value="1"/>
</dbReference>
<dbReference type="Pfam" id="PF25517">
    <property type="entry name" value="DSRM_RDM1"/>
    <property type="match status" value="1"/>
</dbReference>
<protein>
    <submittedName>
        <fullName evidence="2">RAD52 motif containing 1</fullName>
    </submittedName>
</protein>
<dbReference type="GO" id="GO:0005730">
    <property type="term" value="C:nucleolus"/>
    <property type="evidence" value="ECO:0007669"/>
    <property type="project" value="TreeGrafter"/>
</dbReference>